<protein>
    <submittedName>
        <fullName evidence="11">Ethylene-responsive transcription factor RAP2-3 isoform X1</fullName>
    </submittedName>
</protein>
<evidence type="ECO:0000259" key="8">
    <source>
        <dbReference type="PROSITE" id="PS51032"/>
    </source>
</evidence>
<reference evidence="9" key="1">
    <citation type="submission" date="2023-03" db="UniProtKB">
        <authorList>
            <consortium name="EnsemblPlants"/>
        </authorList>
    </citation>
    <scope>IDENTIFICATION</scope>
</reference>
<evidence type="ECO:0000313" key="9">
    <source>
        <dbReference type="EnsemblPlants" id="MELO3C006688.2.1"/>
    </source>
</evidence>
<reference evidence="11" key="2">
    <citation type="submission" date="2025-04" db="UniProtKB">
        <authorList>
            <consortium name="RefSeq"/>
        </authorList>
    </citation>
    <scope>IDENTIFICATION</scope>
</reference>
<evidence type="ECO:0000256" key="6">
    <source>
        <dbReference type="ARBA" id="ARBA00024343"/>
    </source>
</evidence>
<feature type="domain" description="AP2/ERF" evidence="8">
    <location>
        <begin position="92"/>
        <end position="149"/>
    </location>
</feature>
<evidence type="ECO:0000256" key="3">
    <source>
        <dbReference type="ARBA" id="ARBA00023125"/>
    </source>
</evidence>
<comment type="subcellular location">
    <subcellularLocation>
        <location evidence="1">Nucleus</location>
    </subcellularLocation>
</comment>
<dbReference type="GO" id="GO:0009873">
    <property type="term" value="P:ethylene-activated signaling pathway"/>
    <property type="evidence" value="ECO:0007669"/>
    <property type="project" value="InterPro"/>
</dbReference>
<dbReference type="GeneID" id="103483869"/>
<dbReference type="PRINTS" id="PR00367">
    <property type="entry name" value="ETHRSPELEMNT"/>
</dbReference>
<dbReference type="GO" id="GO:0003700">
    <property type="term" value="F:DNA-binding transcription factor activity"/>
    <property type="evidence" value="ECO:0007669"/>
    <property type="project" value="InterPro"/>
</dbReference>
<feature type="compositionally biased region" description="Pro residues" evidence="7">
    <location>
        <begin position="149"/>
        <end position="167"/>
    </location>
</feature>
<evidence type="ECO:0000313" key="11">
    <source>
        <dbReference type="RefSeq" id="XP_008438910.1"/>
    </source>
</evidence>
<dbReference type="CDD" id="cd00018">
    <property type="entry name" value="AP2"/>
    <property type="match status" value="1"/>
</dbReference>
<dbReference type="InterPro" id="IPR044808">
    <property type="entry name" value="ERF_plant"/>
</dbReference>
<dbReference type="InterPro" id="IPR036955">
    <property type="entry name" value="AP2/ERF_dom_sf"/>
</dbReference>
<dbReference type="FunFam" id="3.30.730.10:FF:000001">
    <property type="entry name" value="Ethylene-responsive transcription factor 2"/>
    <property type="match status" value="1"/>
</dbReference>
<dbReference type="KEGG" id="cmo:103483869"/>
<dbReference type="AlphaFoldDB" id="A0A1S3AY54"/>
<evidence type="ECO:0000256" key="7">
    <source>
        <dbReference type="SAM" id="MobiDB-lite"/>
    </source>
</evidence>
<keyword evidence="3" id="KW-0238">DNA-binding</keyword>
<dbReference type="OrthoDB" id="1932767at2759"/>
<feature type="region of interest" description="Disordered" evidence="7">
    <location>
        <begin position="145"/>
        <end position="178"/>
    </location>
</feature>
<dbReference type="InParanoid" id="A0A1S3AY54"/>
<dbReference type="PROSITE" id="PS51032">
    <property type="entry name" value="AP2_ERF"/>
    <property type="match status" value="1"/>
</dbReference>
<dbReference type="SMART" id="SM00380">
    <property type="entry name" value="AP2"/>
    <property type="match status" value="1"/>
</dbReference>
<dbReference type="PANTHER" id="PTHR31190">
    <property type="entry name" value="DNA-BINDING DOMAIN"/>
    <property type="match status" value="1"/>
</dbReference>
<dbReference type="EnsemblPlants" id="MELO3C006688.2.1">
    <property type="protein sequence ID" value="MELO3C006688.2.1"/>
    <property type="gene ID" value="MELO3C006688.2"/>
</dbReference>
<accession>A0A1S3AY54</accession>
<dbReference type="Pfam" id="PF00847">
    <property type="entry name" value="AP2"/>
    <property type="match status" value="1"/>
</dbReference>
<feature type="region of interest" description="Disordered" evidence="7">
    <location>
        <begin position="71"/>
        <end position="92"/>
    </location>
</feature>
<proteinExistence type="inferred from homology"/>
<keyword evidence="4" id="KW-0804">Transcription</keyword>
<evidence type="ECO:0000256" key="2">
    <source>
        <dbReference type="ARBA" id="ARBA00023015"/>
    </source>
</evidence>
<dbReference type="Gramene" id="MELO3C006688.2.1">
    <property type="protein sequence ID" value="MELO3C006688.2.1"/>
    <property type="gene ID" value="MELO3C006688.2"/>
</dbReference>
<keyword evidence="10" id="KW-1185">Reference proteome</keyword>
<sequence length="228" mass="25576">MCGGAIISDYVEPNPVVVDNLLWPDLDTTLFSDLLGLDLSGTQNYLFNNTTPSANVVHNIPKQLSQVKKERVEGNEGATSEMKKPQKVRKSKYRGIRQRPWGKWAAEIRDPQKGLRVWLGTYNTAEEAARAYDQAAIRIRGKKAKLNFPHPPPPPSLPLPLPLPPSLPQQQQQQLPTTSATPFDVELKHQISTLESFLGLDPSPPVEPTADLWWVDDLLTYQQQNLQL</sequence>
<dbReference type="InterPro" id="IPR001471">
    <property type="entry name" value="AP2/ERF_dom"/>
</dbReference>
<evidence type="ECO:0000256" key="1">
    <source>
        <dbReference type="ARBA" id="ARBA00004123"/>
    </source>
</evidence>
<evidence type="ECO:0000256" key="5">
    <source>
        <dbReference type="ARBA" id="ARBA00023242"/>
    </source>
</evidence>
<dbReference type="eggNOG" id="ENOG502RZT8">
    <property type="taxonomic scope" value="Eukaryota"/>
</dbReference>
<evidence type="ECO:0000256" key="4">
    <source>
        <dbReference type="ARBA" id="ARBA00023163"/>
    </source>
</evidence>
<dbReference type="RefSeq" id="XP_008438910.1">
    <property type="nucleotide sequence ID" value="XM_008440688.2"/>
</dbReference>
<organism evidence="10 11">
    <name type="scientific">Cucumis melo</name>
    <name type="common">Muskmelon</name>
    <dbReference type="NCBI Taxonomy" id="3656"/>
    <lineage>
        <taxon>Eukaryota</taxon>
        <taxon>Viridiplantae</taxon>
        <taxon>Streptophyta</taxon>
        <taxon>Embryophyta</taxon>
        <taxon>Tracheophyta</taxon>
        <taxon>Spermatophyta</taxon>
        <taxon>Magnoliopsida</taxon>
        <taxon>eudicotyledons</taxon>
        <taxon>Gunneridae</taxon>
        <taxon>Pentapetalae</taxon>
        <taxon>rosids</taxon>
        <taxon>fabids</taxon>
        <taxon>Cucurbitales</taxon>
        <taxon>Cucurbitaceae</taxon>
        <taxon>Benincaseae</taxon>
        <taxon>Cucumis</taxon>
    </lineage>
</organism>
<keyword evidence="2" id="KW-0805">Transcription regulation</keyword>
<dbReference type="SUPFAM" id="SSF54171">
    <property type="entry name" value="DNA-binding domain"/>
    <property type="match status" value="1"/>
</dbReference>
<dbReference type="Gene3D" id="3.30.730.10">
    <property type="entry name" value="AP2/ERF domain"/>
    <property type="match status" value="1"/>
</dbReference>
<dbReference type="SMR" id="A0A1S3AY54"/>
<name>A0A1S3AY54_CUCME</name>
<dbReference type="PANTHER" id="PTHR31190:SF471">
    <property type="entry name" value="AP2_ERF DOMAIN-CONTAINING PROTEIN"/>
    <property type="match status" value="1"/>
</dbReference>
<keyword evidence="5" id="KW-0539">Nucleus</keyword>
<dbReference type="GO" id="GO:0003677">
    <property type="term" value="F:DNA binding"/>
    <property type="evidence" value="ECO:0007669"/>
    <property type="project" value="UniProtKB-KW"/>
</dbReference>
<dbReference type="Proteomes" id="UP001652600">
    <property type="component" value="Chromosome 6"/>
</dbReference>
<comment type="similarity">
    <text evidence="6">Belongs to the AP2/ERF transcription factor family. ERF subfamily.</text>
</comment>
<dbReference type="GO" id="GO:0005634">
    <property type="term" value="C:nucleus"/>
    <property type="evidence" value="ECO:0007669"/>
    <property type="project" value="UniProtKB-SubCell"/>
</dbReference>
<evidence type="ECO:0000313" key="10">
    <source>
        <dbReference type="Proteomes" id="UP001652600"/>
    </source>
</evidence>
<gene>
    <name evidence="11" type="primary">LOC103483869</name>
    <name evidence="9" type="synonym">103483869</name>
</gene>
<dbReference type="InterPro" id="IPR016177">
    <property type="entry name" value="DNA-bd_dom_sf"/>
</dbReference>